<gene>
    <name evidence="2" type="ORF">Tci_478033</name>
</gene>
<dbReference type="PANTHER" id="PTHR10367">
    <property type="entry name" value="MRNA-CAPPING ENZYME"/>
    <property type="match status" value="1"/>
</dbReference>
<protein>
    <submittedName>
        <fullName evidence="2">mRNA-capping enzyme-like isoform X2</fullName>
    </submittedName>
</protein>
<dbReference type="SUPFAM" id="SSF52799">
    <property type="entry name" value="(Phosphotyrosine protein) phosphatases II"/>
    <property type="match status" value="1"/>
</dbReference>
<dbReference type="AlphaFoldDB" id="A0A699I212"/>
<dbReference type="EMBL" id="BKCJ010236762">
    <property type="protein sequence ID" value="GEZ06060.1"/>
    <property type="molecule type" value="Genomic_DNA"/>
</dbReference>
<dbReference type="InterPro" id="IPR029021">
    <property type="entry name" value="Prot-tyrosine_phosphatase-like"/>
</dbReference>
<dbReference type="InterPro" id="IPR051029">
    <property type="entry name" value="mRNA_Capping_Enz/RNA_Phosphat"/>
</dbReference>
<accession>A0A699I212</accession>
<comment type="caution">
    <text evidence="2">The sequence shown here is derived from an EMBL/GenBank/DDBJ whole genome shotgun (WGS) entry which is preliminary data.</text>
</comment>
<sequence length="436" mass="49317">MDVNPTHMTQPPSKRIAQGSQNGSYNLRNTLPPGWLDCTPYGDALGFIIPSKVPLEESVNDKIVVGKRYSPRHAILRQRRLGRELGLVIDLTDTDRYYLESDWMNRECRIKYVKIRCAGKDSVPDNESVEKFIREETDLYLVAVDDGFVLYELGGLPNTGPLDFNWRTVFTKQAEPIFPKDPTSDMAKISKLIHGSQNGSFVTNSLAAVPLKEYFNDKIDIDKRYSPQQAILEQRHLGREALNRFSKARPPGIYKQDYVDHLCNVFGELLPRTFVYPQTPELRSSPHQDDDATSSLQDNGFQENQVTNVMGKGDIINVVGEDKMENVTLPSKMTNDDILGDTVPLNRMKSMRQFCNKALKPKSQTSRIDTLFGVLLTIFLYRIYANVLTDREDISSTKPAAQFRLHAAALCSDRYPGVRSVCSIGSWPKVRTVYGP</sequence>
<feature type="region of interest" description="Disordered" evidence="1">
    <location>
        <begin position="1"/>
        <end position="23"/>
    </location>
</feature>
<dbReference type="GO" id="GO:0004484">
    <property type="term" value="F:mRNA guanylyltransferase activity"/>
    <property type="evidence" value="ECO:0007669"/>
    <property type="project" value="TreeGrafter"/>
</dbReference>
<dbReference type="GO" id="GO:0006370">
    <property type="term" value="P:7-methylguanosine mRNA capping"/>
    <property type="evidence" value="ECO:0007669"/>
    <property type="project" value="TreeGrafter"/>
</dbReference>
<feature type="non-terminal residue" evidence="2">
    <location>
        <position position="436"/>
    </location>
</feature>
<reference evidence="2" key="1">
    <citation type="journal article" date="2019" name="Sci. Rep.">
        <title>Draft genome of Tanacetum cinerariifolium, the natural source of mosquito coil.</title>
        <authorList>
            <person name="Yamashiro T."/>
            <person name="Shiraishi A."/>
            <person name="Satake H."/>
            <person name="Nakayama K."/>
        </authorList>
    </citation>
    <scope>NUCLEOTIDE SEQUENCE</scope>
</reference>
<dbReference type="PANTHER" id="PTHR10367:SF22">
    <property type="entry name" value="MRNA GUANYLYLTRANSFERASE"/>
    <property type="match status" value="1"/>
</dbReference>
<evidence type="ECO:0000313" key="2">
    <source>
        <dbReference type="EMBL" id="GEZ06060.1"/>
    </source>
</evidence>
<name>A0A699I212_TANCI</name>
<proteinExistence type="predicted"/>
<organism evidence="2">
    <name type="scientific">Tanacetum cinerariifolium</name>
    <name type="common">Dalmatian daisy</name>
    <name type="synonym">Chrysanthemum cinerariifolium</name>
    <dbReference type="NCBI Taxonomy" id="118510"/>
    <lineage>
        <taxon>Eukaryota</taxon>
        <taxon>Viridiplantae</taxon>
        <taxon>Streptophyta</taxon>
        <taxon>Embryophyta</taxon>
        <taxon>Tracheophyta</taxon>
        <taxon>Spermatophyta</taxon>
        <taxon>Magnoliopsida</taxon>
        <taxon>eudicotyledons</taxon>
        <taxon>Gunneridae</taxon>
        <taxon>Pentapetalae</taxon>
        <taxon>asterids</taxon>
        <taxon>campanulids</taxon>
        <taxon>Asterales</taxon>
        <taxon>Asteraceae</taxon>
        <taxon>Asteroideae</taxon>
        <taxon>Anthemideae</taxon>
        <taxon>Anthemidinae</taxon>
        <taxon>Tanacetum</taxon>
    </lineage>
</organism>
<evidence type="ECO:0000256" key="1">
    <source>
        <dbReference type="SAM" id="MobiDB-lite"/>
    </source>
</evidence>
<dbReference type="Gene3D" id="3.90.190.10">
    <property type="entry name" value="Protein tyrosine phosphatase superfamily"/>
    <property type="match status" value="1"/>
</dbReference>